<organism evidence="1 2">
    <name type="scientific">Pseudocercospora fijiensis (strain CIRAD86)</name>
    <name type="common">Black leaf streak disease fungus</name>
    <name type="synonym">Mycosphaerella fijiensis</name>
    <dbReference type="NCBI Taxonomy" id="383855"/>
    <lineage>
        <taxon>Eukaryota</taxon>
        <taxon>Fungi</taxon>
        <taxon>Dikarya</taxon>
        <taxon>Ascomycota</taxon>
        <taxon>Pezizomycotina</taxon>
        <taxon>Dothideomycetes</taxon>
        <taxon>Dothideomycetidae</taxon>
        <taxon>Mycosphaerellales</taxon>
        <taxon>Mycosphaerellaceae</taxon>
        <taxon>Pseudocercospora</taxon>
    </lineage>
</organism>
<keyword evidence="2" id="KW-1185">Reference proteome</keyword>
<proteinExistence type="predicted"/>
<dbReference type="GeneID" id="19332526"/>
<gene>
    <name evidence="1" type="ORF">MYCFIDRAFT_170660</name>
</gene>
<dbReference type="Proteomes" id="UP000016932">
    <property type="component" value="Unassembled WGS sequence"/>
</dbReference>
<accession>N1QCM8</accession>
<dbReference type="VEuPathDB" id="FungiDB:MYCFIDRAFT_170660"/>
<reference evidence="1 2" key="1">
    <citation type="journal article" date="2012" name="PLoS Pathog.">
        <title>Diverse lifestyles and strategies of plant pathogenesis encoded in the genomes of eighteen Dothideomycetes fungi.</title>
        <authorList>
            <person name="Ohm R.A."/>
            <person name="Feau N."/>
            <person name="Henrissat B."/>
            <person name="Schoch C.L."/>
            <person name="Horwitz B.A."/>
            <person name="Barry K.W."/>
            <person name="Condon B.J."/>
            <person name="Copeland A.C."/>
            <person name="Dhillon B."/>
            <person name="Glaser F."/>
            <person name="Hesse C.N."/>
            <person name="Kosti I."/>
            <person name="LaButti K."/>
            <person name="Lindquist E.A."/>
            <person name="Lucas S."/>
            <person name="Salamov A.A."/>
            <person name="Bradshaw R.E."/>
            <person name="Ciuffetti L."/>
            <person name="Hamelin R.C."/>
            <person name="Kema G.H.J."/>
            <person name="Lawrence C."/>
            <person name="Scott J.A."/>
            <person name="Spatafora J.W."/>
            <person name="Turgeon B.G."/>
            <person name="de Wit P.J.G.M."/>
            <person name="Zhong S."/>
            <person name="Goodwin S.B."/>
            <person name="Grigoriev I.V."/>
        </authorList>
    </citation>
    <scope>NUCLEOTIDE SEQUENCE [LARGE SCALE GENOMIC DNA]</scope>
    <source>
        <strain evidence="1 2">CIRAD86</strain>
    </source>
</reference>
<evidence type="ECO:0000313" key="1">
    <source>
        <dbReference type="EMBL" id="EME89148.1"/>
    </source>
</evidence>
<name>N1QCM8_PSEFD</name>
<evidence type="ECO:0000313" key="2">
    <source>
        <dbReference type="Proteomes" id="UP000016932"/>
    </source>
</evidence>
<protein>
    <submittedName>
        <fullName evidence="1">Uncharacterized protein</fullName>
    </submittedName>
</protein>
<dbReference type="RefSeq" id="XP_007921896.1">
    <property type="nucleotide sequence ID" value="XM_007923705.1"/>
</dbReference>
<dbReference type="HOGENOM" id="CLU_1251146_0_0_1"/>
<dbReference type="EMBL" id="KB446555">
    <property type="protein sequence ID" value="EME89148.1"/>
    <property type="molecule type" value="Genomic_DNA"/>
</dbReference>
<sequence>MFSLTHCRHITRWTKYLARISSVLLAMDLTLRLLRTCSDCLSQRRWPPWAPNRPQKFNHIQCMMHRRTPQRMTLHTTHPSYIVKVRQGWRDLQRPRWSPATTSVRTLYGGTCSCSSAIGSEAILGGHLRLAILHRPRTSSGRSVHSITMALSIARLSTRNMTRRNRLDSEWSGYHLVTPSRSPWRGLHGIEGSSDMALSRTQRSQELLPWGYTVCNAVPYD</sequence>
<dbReference type="AlphaFoldDB" id="N1QCM8"/>
<dbReference type="KEGG" id="pfj:MYCFIDRAFT_170660"/>